<accession>A0A7W6WKN1</accession>
<dbReference type="Pfam" id="PF01169">
    <property type="entry name" value="GDT1"/>
    <property type="match status" value="1"/>
</dbReference>
<sequence>MVQSLLAIFVTVFLAELGDKTQIATLLFATDGKLNPLLVFLAAAGALVASTAAAVALGTMAERTLTMVPLKLIAGIGFIIIGTLTIIAHFRA</sequence>
<keyword evidence="4 6" id="KW-1133">Transmembrane helix</keyword>
<dbReference type="RefSeq" id="WP_184434893.1">
    <property type="nucleotide sequence ID" value="NZ_JACIGI010000014.1"/>
</dbReference>
<evidence type="ECO:0000313" key="8">
    <source>
        <dbReference type="Proteomes" id="UP000555728"/>
    </source>
</evidence>
<evidence type="ECO:0000256" key="2">
    <source>
        <dbReference type="ARBA" id="ARBA00009190"/>
    </source>
</evidence>
<feature type="transmembrane region" description="Helical" evidence="6">
    <location>
        <begin position="34"/>
        <end position="58"/>
    </location>
</feature>
<keyword evidence="5 6" id="KW-0472">Membrane</keyword>
<evidence type="ECO:0000256" key="4">
    <source>
        <dbReference type="ARBA" id="ARBA00022989"/>
    </source>
</evidence>
<evidence type="ECO:0000256" key="5">
    <source>
        <dbReference type="ARBA" id="ARBA00023136"/>
    </source>
</evidence>
<dbReference type="EMBL" id="JACIGI010000014">
    <property type="protein sequence ID" value="MBB4286260.1"/>
    <property type="molecule type" value="Genomic_DNA"/>
</dbReference>
<evidence type="ECO:0000313" key="7">
    <source>
        <dbReference type="EMBL" id="MBB4286260.1"/>
    </source>
</evidence>
<dbReference type="GO" id="GO:0046873">
    <property type="term" value="F:metal ion transmembrane transporter activity"/>
    <property type="evidence" value="ECO:0007669"/>
    <property type="project" value="InterPro"/>
</dbReference>
<reference evidence="7 8" key="1">
    <citation type="submission" date="2020-08" db="EMBL/GenBank/DDBJ databases">
        <title>Genome sequencing of Purple Non-Sulfur Bacteria from various extreme environments.</title>
        <authorList>
            <person name="Mayer M."/>
        </authorList>
    </citation>
    <scope>NUCLEOTIDE SEQUENCE [LARGE SCALE GENOMIC DNA]</scope>
    <source>
        <strain evidence="7 8">JA135</strain>
    </source>
</reference>
<dbReference type="GO" id="GO:0016020">
    <property type="term" value="C:membrane"/>
    <property type="evidence" value="ECO:0007669"/>
    <property type="project" value="UniProtKB-SubCell"/>
</dbReference>
<comment type="caution">
    <text evidence="6">Lacks conserved residue(s) required for the propagation of feature annotation.</text>
</comment>
<evidence type="ECO:0000256" key="3">
    <source>
        <dbReference type="ARBA" id="ARBA00022692"/>
    </source>
</evidence>
<protein>
    <recommendedName>
        <fullName evidence="6">GDT1 family protein</fullName>
    </recommendedName>
</protein>
<organism evidence="7 8">
    <name type="scientific">Roseospira goensis</name>
    <dbReference type="NCBI Taxonomy" id="391922"/>
    <lineage>
        <taxon>Bacteria</taxon>
        <taxon>Pseudomonadati</taxon>
        <taxon>Pseudomonadota</taxon>
        <taxon>Alphaproteobacteria</taxon>
        <taxon>Rhodospirillales</taxon>
        <taxon>Rhodospirillaceae</taxon>
        <taxon>Roseospira</taxon>
    </lineage>
</organism>
<evidence type="ECO:0000256" key="1">
    <source>
        <dbReference type="ARBA" id="ARBA00004141"/>
    </source>
</evidence>
<feature type="transmembrane region" description="Helical" evidence="6">
    <location>
        <begin position="70"/>
        <end position="90"/>
    </location>
</feature>
<keyword evidence="8" id="KW-1185">Reference proteome</keyword>
<dbReference type="Proteomes" id="UP000555728">
    <property type="component" value="Unassembled WGS sequence"/>
</dbReference>
<comment type="subcellular location">
    <subcellularLocation>
        <location evidence="1 6">Membrane</location>
        <topology evidence="1 6">Multi-pass membrane protein</topology>
    </subcellularLocation>
</comment>
<comment type="similarity">
    <text evidence="2 6">Belongs to the GDT1 family.</text>
</comment>
<comment type="caution">
    <text evidence="7">The sequence shown here is derived from an EMBL/GenBank/DDBJ whole genome shotgun (WGS) entry which is preliminary data.</text>
</comment>
<name>A0A7W6WKN1_9PROT</name>
<gene>
    <name evidence="7" type="ORF">GGD88_001987</name>
</gene>
<dbReference type="InterPro" id="IPR001727">
    <property type="entry name" value="GDT1-like"/>
</dbReference>
<keyword evidence="3 6" id="KW-0812">Transmembrane</keyword>
<evidence type="ECO:0000256" key="6">
    <source>
        <dbReference type="RuleBase" id="RU365102"/>
    </source>
</evidence>
<dbReference type="AlphaFoldDB" id="A0A7W6WKN1"/>
<proteinExistence type="inferred from homology"/>